<evidence type="ECO:0000313" key="11">
    <source>
        <dbReference type="Proteomes" id="UP000770661"/>
    </source>
</evidence>
<keyword evidence="5" id="KW-0862">Zinc</keyword>
<dbReference type="SUPFAM" id="SSF57667">
    <property type="entry name" value="beta-beta-alpha zinc fingers"/>
    <property type="match status" value="2"/>
</dbReference>
<evidence type="ECO:0000256" key="1">
    <source>
        <dbReference type="ARBA" id="ARBA00004123"/>
    </source>
</evidence>
<dbReference type="Gene3D" id="3.30.160.60">
    <property type="entry name" value="Classic Zinc Finger"/>
    <property type="match status" value="3"/>
</dbReference>
<dbReference type="FunFam" id="3.30.160.60:FF:002326">
    <property type="entry name" value="B-cell CLL/lymphoma 6 member B protein"/>
    <property type="match status" value="1"/>
</dbReference>
<dbReference type="InterPro" id="IPR036236">
    <property type="entry name" value="Znf_C2H2_sf"/>
</dbReference>
<sequence length="438" mass="50529">MQQVVSHDHGYLRASPLKCESGEQTETRWAEHPARENPHHHLARPTIQVVCEEGDRVNGSVSFIEIKEEPGDDRSTLLHDHMNQELQGGMMAQGCGSSGTPLPVVGCEIEFLPDQNYKVMRSGKNYCISIFMFFSADLPIVYDHNDLSGDLEGGAKVIERDEYKVRKKPKGRAKFIGQSKVEKEMALKLITEIRSQSTMALDTLECKICHPPRLFTAPSTLLSHYRSHAGIRPYECRICEAVFTRQHSLNYHMLIHTNQTRFTCSDCGRKFRHPSHFKEHRRRHTGESPYECSDCLMRFKTRNTYKRHLRTRHGKLLTTQGTIVILSQEEADRMKKSQGRKPRRPRQPLKIISPEAAAQMEEEQVWTDFEEGDREEDELDEEEDEERRSRNYGKVYQSRKQQHEAGSYQVSSDNVVMSVGMEHRPNGNTGLLVQSREY</sequence>
<dbReference type="FunFam" id="3.30.160.60:FF:002529">
    <property type="entry name" value="B-cell CLL/lymphoma 6 member B protein"/>
    <property type="match status" value="1"/>
</dbReference>
<organism evidence="10 11">
    <name type="scientific">Chionoecetes opilio</name>
    <name type="common">Atlantic snow crab</name>
    <name type="synonym">Cancer opilio</name>
    <dbReference type="NCBI Taxonomy" id="41210"/>
    <lineage>
        <taxon>Eukaryota</taxon>
        <taxon>Metazoa</taxon>
        <taxon>Ecdysozoa</taxon>
        <taxon>Arthropoda</taxon>
        <taxon>Crustacea</taxon>
        <taxon>Multicrustacea</taxon>
        <taxon>Malacostraca</taxon>
        <taxon>Eumalacostraca</taxon>
        <taxon>Eucarida</taxon>
        <taxon>Decapoda</taxon>
        <taxon>Pleocyemata</taxon>
        <taxon>Brachyura</taxon>
        <taxon>Eubrachyura</taxon>
        <taxon>Majoidea</taxon>
        <taxon>Majidae</taxon>
        <taxon>Chionoecetes</taxon>
    </lineage>
</organism>
<dbReference type="InterPro" id="IPR013087">
    <property type="entry name" value="Znf_C2H2_type"/>
</dbReference>
<dbReference type="PROSITE" id="PS00028">
    <property type="entry name" value="ZINC_FINGER_C2H2_1"/>
    <property type="match status" value="3"/>
</dbReference>
<keyword evidence="3" id="KW-0677">Repeat</keyword>
<evidence type="ECO:0000313" key="10">
    <source>
        <dbReference type="EMBL" id="KAG0714962.1"/>
    </source>
</evidence>
<dbReference type="PANTHER" id="PTHR16515">
    <property type="entry name" value="PR DOMAIN ZINC FINGER PROTEIN"/>
    <property type="match status" value="1"/>
</dbReference>
<reference evidence="10" key="1">
    <citation type="submission" date="2020-07" db="EMBL/GenBank/DDBJ databases">
        <title>The High-quality genome of the commercially important snow crab, Chionoecetes opilio.</title>
        <authorList>
            <person name="Jeong J.-H."/>
            <person name="Ryu S."/>
        </authorList>
    </citation>
    <scope>NUCLEOTIDE SEQUENCE</scope>
    <source>
        <strain evidence="10">MADBK_172401_WGS</strain>
        <tissue evidence="10">Digestive gland</tissue>
    </source>
</reference>
<dbReference type="SMART" id="SM00355">
    <property type="entry name" value="ZnF_C2H2"/>
    <property type="match status" value="4"/>
</dbReference>
<dbReference type="Proteomes" id="UP000770661">
    <property type="component" value="Unassembled WGS sequence"/>
</dbReference>
<feature type="domain" description="C2H2-type" evidence="9">
    <location>
        <begin position="204"/>
        <end position="233"/>
    </location>
</feature>
<dbReference type="OrthoDB" id="3533395at2759"/>
<dbReference type="AlphaFoldDB" id="A0A8J5CP48"/>
<dbReference type="PROSITE" id="PS50157">
    <property type="entry name" value="ZINC_FINGER_C2H2_2"/>
    <property type="match status" value="4"/>
</dbReference>
<name>A0A8J5CP48_CHIOP</name>
<feature type="domain" description="C2H2-type" evidence="9">
    <location>
        <begin position="234"/>
        <end position="261"/>
    </location>
</feature>
<dbReference type="PANTHER" id="PTHR16515:SF66">
    <property type="entry name" value="C2H2-TYPE DOMAIN-CONTAINING PROTEIN"/>
    <property type="match status" value="1"/>
</dbReference>
<dbReference type="InterPro" id="IPR050331">
    <property type="entry name" value="Zinc_finger"/>
</dbReference>
<comment type="subcellular location">
    <subcellularLocation>
        <location evidence="1">Nucleus</location>
    </subcellularLocation>
</comment>
<dbReference type="EMBL" id="JACEEZ010020124">
    <property type="protein sequence ID" value="KAG0714962.1"/>
    <property type="molecule type" value="Genomic_DNA"/>
</dbReference>
<comment type="caution">
    <text evidence="10">The sequence shown here is derived from an EMBL/GenBank/DDBJ whole genome shotgun (WGS) entry which is preliminary data.</text>
</comment>
<feature type="compositionally biased region" description="Basic residues" evidence="8">
    <location>
        <begin position="336"/>
        <end position="347"/>
    </location>
</feature>
<dbReference type="GO" id="GO:0010468">
    <property type="term" value="P:regulation of gene expression"/>
    <property type="evidence" value="ECO:0007669"/>
    <property type="project" value="TreeGrafter"/>
</dbReference>
<evidence type="ECO:0000256" key="8">
    <source>
        <dbReference type="SAM" id="MobiDB-lite"/>
    </source>
</evidence>
<proteinExistence type="predicted"/>
<dbReference type="FunFam" id="3.30.160.60:FF:000446">
    <property type="entry name" value="Zinc finger protein"/>
    <property type="match status" value="1"/>
</dbReference>
<evidence type="ECO:0000256" key="5">
    <source>
        <dbReference type="ARBA" id="ARBA00022833"/>
    </source>
</evidence>
<evidence type="ECO:0000256" key="4">
    <source>
        <dbReference type="ARBA" id="ARBA00022771"/>
    </source>
</evidence>
<keyword evidence="2" id="KW-0479">Metal-binding</keyword>
<protein>
    <submittedName>
        <fullName evidence="10">Zinc finger protein 552</fullName>
    </submittedName>
</protein>
<gene>
    <name evidence="10" type="primary">ZNF552</name>
    <name evidence="10" type="ORF">GWK47_013051</name>
</gene>
<dbReference type="GO" id="GO:0005634">
    <property type="term" value="C:nucleus"/>
    <property type="evidence" value="ECO:0007669"/>
    <property type="project" value="UniProtKB-SubCell"/>
</dbReference>
<feature type="domain" description="C2H2-type" evidence="9">
    <location>
        <begin position="262"/>
        <end position="289"/>
    </location>
</feature>
<evidence type="ECO:0000256" key="3">
    <source>
        <dbReference type="ARBA" id="ARBA00022737"/>
    </source>
</evidence>
<evidence type="ECO:0000256" key="7">
    <source>
        <dbReference type="PROSITE-ProRule" id="PRU00042"/>
    </source>
</evidence>
<dbReference type="Pfam" id="PF00096">
    <property type="entry name" value="zf-C2H2"/>
    <property type="match status" value="3"/>
</dbReference>
<feature type="compositionally biased region" description="Acidic residues" evidence="8">
    <location>
        <begin position="360"/>
        <end position="385"/>
    </location>
</feature>
<feature type="region of interest" description="Disordered" evidence="8">
    <location>
        <begin position="328"/>
        <end position="412"/>
    </location>
</feature>
<evidence type="ECO:0000256" key="2">
    <source>
        <dbReference type="ARBA" id="ARBA00022723"/>
    </source>
</evidence>
<keyword evidence="11" id="KW-1185">Reference proteome</keyword>
<dbReference type="GO" id="GO:0008270">
    <property type="term" value="F:zinc ion binding"/>
    <property type="evidence" value="ECO:0007669"/>
    <property type="project" value="UniProtKB-KW"/>
</dbReference>
<accession>A0A8J5CP48</accession>
<keyword evidence="4 7" id="KW-0863">Zinc-finger</keyword>
<keyword evidence="6" id="KW-0539">Nucleus</keyword>
<feature type="domain" description="C2H2-type" evidence="9">
    <location>
        <begin position="290"/>
        <end position="313"/>
    </location>
</feature>
<evidence type="ECO:0000259" key="9">
    <source>
        <dbReference type="PROSITE" id="PS50157"/>
    </source>
</evidence>
<evidence type="ECO:0000256" key="6">
    <source>
        <dbReference type="ARBA" id="ARBA00023242"/>
    </source>
</evidence>